<dbReference type="AlphaFoldDB" id="A0A2V2N4K9"/>
<evidence type="ECO:0000256" key="7">
    <source>
        <dbReference type="HAMAP-Rule" id="MF_00028"/>
    </source>
</evidence>
<gene>
    <name evidence="7" type="primary">cobQ</name>
    <name evidence="10" type="ORF">DK846_06975</name>
</gene>
<dbReference type="GO" id="GO:0015420">
    <property type="term" value="F:ABC-type vitamin B12 transporter activity"/>
    <property type="evidence" value="ECO:0007669"/>
    <property type="project" value="UniProtKB-UniRule"/>
</dbReference>
<dbReference type="PANTHER" id="PTHR21343">
    <property type="entry name" value="DETHIOBIOTIN SYNTHETASE"/>
    <property type="match status" value="1"/>
</dbReference>
<keyword evidence="11" id="KW-1185">Reference proteome</keyword>
<evidence type="ECO:0000256" key="3">
    <source>
        <dbReference type="ARBA" id="ARBA00014921"/>
    </source>
</evidence>
<dbReference type="PROSITE" id="PS51274">
    <property type="entry name" value="GATASE_COBBQ"/>
    <property type="match status" value="1"/>
</dbReference>
<dbReference type="OrthoDB" id="53136at2157"/>
<comment type="function">
    <text evidence="6 7">Catalyzes amidations at positions B, D, E, and G on adenosylcobyrinic A,C-diamide. NH(2) groups are provided by glutamine, and one molecule of ATP is hydrogenolyzed for each amidation.</text>
</comment>
<proteinExistence type="inferred from homology"/>
<dbReference type="Pfam" id="PF07685">
    <property type="entry name" value="GATase_3"/>
    <property type="match status" value="1"/>
</dbReference>
<dbReference type="GeneID" id="97548616"/>
<dbReference type="InterPro" id="IPR011698">
    <property type="entry name" value="GATase_3"/>
</dbReference>
<dbReference type="HAMAP" id="MF_00028">
    <property type="entry name" value="CobQ"/>
    <property type="match status" value="1"/>
</dbReference>
<feature type="domain" description="CobQ/CobB/MinD/ParA nucleotide binding" evidence="8">
    <location>
        <begin position="3"/>
        <end position="226"/>
    </location>
</feature>
<sequence>MSIMVLGTASHVGKSTVVTAICRLLHRRSIRHAPYKSQNMSLNSYVTREGGEIGIAQAMQAIAAGLEPDISMNPILLKPKGDQTSQIVLMGKPYRDVKASSYYNETDYLLEIAIEAANVLLDRYQHLVIEGAGGAAEVNLYSRDIANIRLAQKLRYPIILVADIERGGVFAQVYGTISLLPDEIRSLVKGVIINKFRGDPALFDEGITILEALCHIPVLGLVPATDIAIPSEDSLSLQDKKVVVTPIRIAVIHLPRISNFTDFELLERHASVSYVKPGENLGDYDAIIIPGTKNTVEDLQVIQASGAADQIRVARARGAPVIGICGGYQMLCTTIIDSGVESCEGEYRGIGLIPGTTQFIGYEKTTTQVTRCSSGVGPILSRISEVSGYEIHMGDTNHPKVKTAFLDEGAVSDDGLVIGTYMHGLFTNPSAVKALVSYLCEQKGIIWNESEEQGDPFDALADHFEKYVRFDEILKHFK</sequence>
<dbReference type="CDD" id="cd01750">
    <property type="entry name" value="GATase1_CobQ"/>
    <property type="match status" value="1"/>
</dbReference>
<dbReference type="Proteomes" id="UP000245657">
    <property type="component" value="Unassembled WGS sequence"/>
</dbReference>
<dbReference type="Gene3D" id="3.40.50.300">
    <property type="entry name" value="P-loop containing nucleotide triphosphate hydrolases"/>
    <property type="match status" value="1"/>
</dbReference>
<dbReference type="UniPathway" id="UPA00148"/>
<comment type="caution">
    <text evidence="10">The sequence shown here is derived from an EMBL/GenBank/DDBJ whole genome shotgun (WGS) entry which is preliminary data.</text>
</comment>
<accession>A0A2V2N4K9</accession>
<protein>
    <recommendedName>
        <fullName evidence="3 7">Probable cobyric acid synthase</fullName>
    </recommendedName>
</protein>
<evidence type="ECO:0000256" key="4">
    <source>
        <dbReference type="ARBA" id="ARBA00022573"/>
    </source>
</evidence>
<dbReference type="InterPro" id="IPR002586">
    <property type="entry name" value="CobQ/CobB/MinD/ParA_Nub-bd_dom"/>
</dbReference>
<dbReference type="InterPro" id="IPR027417">
    <property type="entry name" value="P-loop_NTPase"/>
</dbReference>
<evidence type="ECO:0000256" key="6">
    <source>
        <dbReference type="ARBA" id="ARBA00025166"/>
    </source>
</evidence>
<dbReference type="Gene3D" id="3.40.50.880">
    <property type="match status" value="1"/>
</dbReference>
<dbReference type="GO" id="GO:0003824">
    <property type="term" value="F:catalytic activity"/>
    <property type="evidence" value="ECO:0007669"/>
    <property type="project" value="InterPro"/>
</dbReference>
<keyword evidence="4 7" id="KW-0169">Cobalamin biosynthesis</keyword>
<evidence type="ECO:0000259" key="9">
    <source>
        <dbReference type="Pfam" id="PF07685"/>
    </source>
</evidence>
<dbReference type="PROSITE" id="PS51273">
    <property type="entry name" value="GATASE_TYPE_1"/>
    <property type="match status" value="1"/>
</dbReference>
<dbReference type="SUPFAM" id="SSF52540">
    <property type="entry name" value="P-loop containing nucleoside triphosphate hydrolases"/>
    <property type="match status" value="1"/>
</dbReference>
<dbReference type="InterPro" id="IPR029062">
    <property type="entry name" value="Class_I_gatase-like"/>
</dbReference>
<dbReference type="PANTHER" id="PTHR21343:SF1">
    <property type="entry name" value="COBYRIC ACID SYNTHASE"/>
    <property type="match status" value="1"/>
</dbReference>
<feature type="domain" description="CobB/CobQ-like glutamine amidotransferase" evidence="9">
    <location>
        <begin position="248"/>
        <end position="429"/>
    </location>
</feature>
<evidence type="ECO:0000256" key="1">
    <source>
        <dbReference type="ARBA" id="ARBA00004953"/>
    </source>
</evidence>
<dbReference type="NCBIfam" id="NF001989">
    <property type="entry name" value="PRK00784.1"/>
    <property type="match status" value="1"/>
</dbReference>
<evidence type="ECO:0000313" key="10">
    <source>
        <dbReference type="EMBL" id="PWR72696.1"/>
    </source>
</evidence>
<dbReference type="NCBIfam" id="TIGR00313">
    <property type="entry name" value="cobQ"/>
    <property type="match status" value="1"/>
</dbReference>
<dbReference type="InterPro" id="IPR033949">
    <property type="entry name" value="CobQ_GATase1"/>
</dbReference>
<name>A0A2V2N4K9_9EURY</name>
<dbReference type="Pfam" id="PF01656">
    <property type="entry name" value="CbiA"/>
    <property type="match status" value="1"/>
</dbReference>
<dbReference type="RefSeq" id="WP_109968207.1">
    <property type="nucleotide sequence ID" value="NZ_CP176093.1"/>
</dbReference>
<evidence type="ECO:0000313" key="11">
    <source>
        <dbReference type="Proteomes" id="UP000245657"/>
    </source>
</evidence>
<dbReference type="InterPro" id="IPR004459">
    <property type="entry name" value="CobQ_synth"/>
</dbReference>
<comment type="similarity">
    <text evidence="2 7">Belongs to the CobB/CobQ family. CobQ subfamily.</text>
</comment>
<evidence type="ECO:0000256" key="2">
    <source>
        <dbReference type="ARBA" id="ARBA00006205"/>
    </source>
</evidence>
<evidence type="ECO:0000259" key="8">
    <source>
        <dbReference type="Pfam" id="PF01656"/>
    </source>
</evidence>
<feature type="active site" description="Nucleophile" evidence="7">
    <location>
        <position position="325"/>
    </location>
</feature>
<feature type="active site" evidence="7">
    <location>
        <position position="423"/>
    </location>
</feature>
<comment type="pathway">
    <text evidence="1 7">Cofactor biosynthesis; adenosylcobalamin biosynthesis.</text>
</comment>
<dbReference type="GO" id="GO:0009236">
    <property type="term" value="P:cobalamin biosynthetic process"/>
    <property type="evidence" value="ECO:0007669"/>
    <property type="project" value="UniProtKB-UniRule"/>
</dbReference>
<dbReference type="CDD" id="cd05389">
    <property type="entry name" value="CobQ_N"/>
    <property type="match status" value="1"/>
</dbReference>
<dbReference type="EMBL" id="QGMY01000006">
    <property type="protein sequence ID" value="PWR72696.1"/>
    <property type="molecule type" value="Genomic_DNA"/>
</dbReference>
<evidence type="ECO:0000256" key="5">
    <source>
        <dbReference type="ARBA" id="ARBA00022962"/>
    </source>
</evidence>
<dbReference type="InterPro" id="IPR047045">
    <property type="entry name" value="CobQ_N"/>
</dbReference>
<dbReference type="SUPFAM" id="SSF52317">
    <property type="entry name" value="Class I glutamine amidotransferase-like"/>
    <property type="match status" value="1"/>
</dbReference>
<keyword evidence="5 7" id="KW-0315">Glutamine amidotransferase</keyword>
<reference evidence="10 11" key="1">
    <citation type="submission" date="2018-05" db="EMBL/GenBank/DDBJ databases">
        <title>Draft genome of Methanospirillum lacunae Ki8-1.</title>
        <authorList>
            <person name="Dueholm M.S."/>
            <person name="Nielsen P.H."/>
            <person name="Bakmann L.F."/>
            <person name="Otzen D.E."/>
        </authorList>
    </citation>
    <scope>NUCLEOTIDE SEQUENCE [LARGE SCALE GENOMIC DNA]</scope>
    <source>
        <strain evidence="10 11">Ki8-1</strain>
    </source>
</reference>
<organism evidence="10 11">
    <name type="scientific">Methanospirillum lacunae</name>
    <dbReference type="NCBI Taxonomy" id="668570"/>
    <lineage>
        <taxon>Archaea</taxon>
        <taxon>Methanobacteriati</taxon>
        <taxon>Methanobacteriota</taxon>
        <taxon>Stenosarchaea group</taxon>
        <taxon>Methanomicrobia</taxon>
        <taxon>Methanomicrobiales</taxon>
        <taxon>Methanospirillaceae</taxon>
        <taxon>Methanospirillum</taxon>
    </lineage>
</organism>